<dbReference type="AlphaFoldDB" id="A0AAN9I0K6"/>
<organism evidence="2 3">
    <name type="scientific">Clitoria ternatea</name>
    <name type="common">Butterfly pea</name>
    <dbReference type="NCBI Taxonomy" id="43366"/>
    <lineage>
        <taxon>Eukaryota</taxon>
        <taxon>Viridiplantae</taxon>
        <taxon>Streptophyta</taxon>
        <taxon>Embryophyta</taxon>
        <taxon>Tracheophyta</taxon>
        <taxon>Spermatophyta</taxon>
        <taxon>Magnoliopsida</taxon>
        <taxon>eudicotyledons</taxon>
        <taxon>Gunneridae</taxon>
        <taxon>Pentapetalae</taxon>
        <taxon>rosids</taxon>
        <taxon>fabids</taxon>
        <taxon>Fabales</taxon>
        <taxon>Fabaceae</taxon>
        <taxon>Papilionoideae</taxon>
        <taxon>50 kb inversion clade</taxon>
        <taxon>NPAAA clade</taxon>
        <taxon>indigoferoid/millettioid clade</taxon>
        <taxon>Phaseoleae</taxon>
        <taxon>Clitoria</taxon>
    </lineage>
</organism>
<comment type="caution">
    <text evidence="2">The sequence shown here is derived from an EMBL/GenBank/DDBJ whole genome shotgun (WGS) entry which is preliminary data.</text>
</comment>
<protein>
    <submittedName>
        <fullName evidence="2">Uncharacterized protein</fullName>
    </submittedName>
</protein>
<name>A0AAN9I0K6_CLITE</name>
<feature type="region of interest" description="Disordered" evidence="1">
    <location>
        <begin position="56"/>
        <end position="78"/>
    </location>
</feature>
<dbReference type="EMBL" id="JAYKXN010000008">
    <property type="protein sequence ID" value="KAK7263048.1"/>
    <property type="molecule type" value="Genomic_DNA"/>
</dbReference>
<accession>A0AAN9I0K6</accession>
<reference evidence="2 3" key="1">
    <citation type="submission" date="2024-01" db="EMBL/GenBank/DDBJ databases">
        <title>The genomes of 5 underutilized Papilionoideae crops provide insights into root nodulation and disease resistance.</title>
        <authorList>
            <person name="Yuan L."/>
        </authorList>
    </citation>
    <scope>NUCLEOTIDE SEQUENCE [LARGE SCALE GENOMIC DNA]</scope>
    <source>
        <strain evidence="2">LY-2023</strain>
        <tissue evidence="2">Leaf</tissue>
    </source>
</reference>
<evidence type="ECO:0000313" key="3">
    <source>
        <dbReference type="Proteomes" id="UP001359559"/>
    </source>
</evidence>
<keyword evidence="3" id="KW-1185">Reference proteome</keyword>
<proteinExistence type="predicted"/>
<evidence type="ECO:0000256" key="1">
    <source>
        <dbReference type="SAM" id="MobiDB-lite"/>
    </source>
</evidence>
<sequence length="88" mass="9919">MEERVPHGHVEDLTYLEPKRLAFNNTSASAKRVVPVVTPDPRDEIIKQLREELAELRREHSTSAESSQPYSSPSCLTSMKAPNHCLCC</sequence>
<feature type="compositionally biased region" description="Low complexity" evidence="1">
    <location>
        <begin position="63"/>
        <end position="78"/>
    </location>
</feature>
<gene>
    <name evidence="2" type="ORF">RJT34_30632</name>
</gene>
<evidence type="ECO:0000313" key="2">
    <source>
        <dbReference type="EMBL" id="KAK7263048.1"/>
    </source>
</evidence>
<dbReference type="Proteomes" id="UP001359559">
    <property type="component" value="Unassembled WGS sequence"/>
</dbReference>